<comment type="caution">
    <text evidence="1">The sequence shown here is derived from an EMBL/GenBank/DDBJ whole genome shotgun (WGS) entry which is preliminary data.</text>
</comment>
<name>X1A9F6_9ZZZZ</name>
<evidence type="ECO:0000313" key="1">
    <source>
        <dbReference type="EMBL" id="GAG78985.1"/>
    </source>
</evidence>
<dbReference type="AlphaFoldDB" id="X1A9F6"/>
<organism evidence="1">
    <name type="scientific">marine sediment metagenome</name>
    <dbReference type="NCBI Taxonomy" id="412755"/>
    <lineage>
        <taxon>unclassified sequences</taxon>
        <taxon>metagenomes</taxon>
        <taxon>ecological metagenomes</taxon>
    </lineage>
</organism>
<protein>
    <submittedName>
        <fullName evidence="1">Uncharacterized protein</fullName>
    </submittedName>
</protein>
<accession>X1A9F6</accession>
<gene>
    <name evidence="1" type="ORF">S01H4_27709</name>
</gene>
<dbReference type="EMBL" id="BART01013603">
    <property type="protein sequence ID" value="GAG78985.1"/>
    <property type="molecule type" value="Genomic_DNA"/>
</dbReference>
<sequence length="122" mass="15003">MKTKEAIKFLNETKIYTDEDEDNFIEVDKLNKTIDLLKRGENFEKMYEEIYNELHNSINEPDNYNWYVDVMEEVKEKYFPKPTIDIDKLCKDLRDFHKKLLKEYFPTEDDKIIEFDSWKKED</sequence>
<reference evidence="1" key="1">
    <citation type="journal article" date="2014" name="Front. Microbiol.">
        <title>High frequency of phylogenetically diverse reductive dehalogenase-homologous genes in deep subseafloor sedimentary metagenomes.</title>
        <authorList>
            <person name="Kawai M."/>
            <person name="Futagami T."/>
            <person name="Toyoda A."/>
            <person name="Takaki Y."/>
            <person name="Nishi S."/>
            <person name="Hori S."/>
            <person name="Arai W."/>
            <person name="Tsubouchi T."/>
            <person name="Morono Y."/>
            <person name="Uchiyama I."/>
            <person name="Ito T."/>
            <person name="Fujiyama A."/>
            <person name="Inagaki F."/>
            <person name="Takami H."/>
        </authorList>
    </citation>
    <scope>NUCLEOTIDE SEQUENCE</scope>
    <source>
        <strain evidence="1">Expedition CK06-06</strain>
    </source>
</reference>
<proteinExistence type="predicted"/>